<dbReference type="Proteomes" id="UP000290288">
    <property type="component" value="Unassembled WGS sequence"/>
</dbReference>
<accession>A0A4Q2DSY6</accession>
<gene>
    <name evidence="3" type="ORF">EST38_g3129</name>
</gene>
<dbReference type="Pfam" id="PF24883">
    <property type="entry name" value="NPHP3_N"/>
    <property type="match status" value="1"/>
</dbReference>
<keyword evidence="4" id="KW-1185">Reference proteome</keyword>
<evidence type="ECO:0000313" key="3">
    <source>
        <dbReference type="EMBL" id="RXW22711.1"/>
    </source>
</evidence>
<protein>
    <recommendedName>
        <fullName evidence="2">Nephrocystin 3-like N-terminal domain-containing protein</fullName>
    </recommendedName>
</protein>
<proteinExistence type="predicted"/>
<comment type="caution">
    <text evidence="3">The sequence shown here is derived from an EMBL/GenBank/DDBJ whole genome shotgun (WGS) entry which is preliminary data.</text>
</comment>
<evidence type="ECO:0000259" key="2">
    <source>
        <dbReference type="Pfam" id="PF24883"/>
    </source>
</evidence>
<dbReference type="STRING" id="2316362.A0A4Q2DSY6"/>
<dbReference type="InterPro" id="IPR056884">
    <property type="entry name" value="NPHP3-like_N"/>
</dbReference>
<dbReference type="AlphaFoldDB" id="A0A4Q2DSY6"/>
<dbReference type="SUPFAM" id="SSF52540">
    <property type="entry name" value="P-loop containing nucleoside triphosphate hydrolases"/>
    <property type="match status" value="1"/>
</dbReference>
<feature type="domain" description="Nephrocystin 3-like N-terminal" evidence="2">
    <location>
        <begin position="108"/>
        <end position="266"/>
    </location>
</feature>
<reference evidence="3 4" key="1">
    <citation type="submission" date="2019-01" db="EMBL/GenBank/DDBJ databases">
        <title>Draft genome sequence of Psathyrella aberdarensis IHI B618.</title>
        <authorList>
            <person name="Buettner E."/>
            <person name="Kellner H."/>
        </authorList>
    </citation>
    <scope>NUCLEOTIDE SEQUENCE [LARGE SCALE GENOMIC DNA]</scope>
    <source>
        <strain evidence="3 4">IHI B618</strain>
    </source>
</reference>
<dbReference type="OrthoDB" id="3267051at2759"/>
<sequence>MVGVSPSISIYPNARDFRIQQQNIYVATGSQCFSNGGRDLIFRLNPIPDASHSRNRKTSPPDSECFPGTREEVVQDITTWADAMESTPATNEGVIGATPVAVVVYTPTPHIYWLHGFAGSGKSAISLKIANVFEGSCRLLASYFFFRNAGNRCTLNGFAATLSSQLASALPATVPLLDAALRTDPGLLNHRVSLTRQMERLVYGPFRAVMQGDVLEETRAKGPFIIIIDGLDECEDKRGVEELIDQMLDFFEEHPTIPLQVFIASRVEQHIRARLEVDGVRLSDINSYKTRGDINKFLQASFHAVAKRDRVIRAYVRVHGEWPTKSDMYHLGEHIGESFVLASSIFKFIIHPATEDDPSTPMERLPRTLQMNGLDSLYIQTISRSQHLPHFRNIISTIVLLREPLPIAGISSLLGIEAFEVVRVLLNLQAIIRVPGTDEEGSVTLCHTSLRDFFTTEGRSGSFFVPPSFHLHLSYHLISSIFENLGVYRPAYNYGTWYLAHHWREASAQSYACISANEQSNAPHSLHANRLPYGAFLSHMSLYSLLNNFPITGGSPSLFTEWAKQLARAVECPDPRIKLWLEAGLGMDFNFVNRGINIRIEFTERTHQTVQHDLRRASTAISAKHPEILGPPSRSITHKNWFYDITIVGISGMDIFRNG</sequence>
<dbReference type="InterPro" id="IPR027417">
    <property type="entry name" value="P-loop_NTPase"/>
</dbReference>
<evidence type="ECO:0000256" key="1">
    <source>
        <dbReference type="ARBA" id="ARBA00022737"/>
    </source>
</evidence>
<organism evidence="3 4">
    <name type="scientific">Candolleomyces aberdarensis</name>
    <dbReference type="NCBI Taxonomy" id="2316362"/>
    <lineage>
        <taxon>Eukaryota</taxon>
        <taxon>Fungi</taxon>
        <taxon>Dikarya</taxon>
        <taxon>Basidiomycota</taxon>
        <taxon>Agaricomycotina</taxon>
        <taxon>Agaricomycetes</taxon>
        <taxon>Agaricomycetidae</taxon>
        <taxon>Agaricales</taxon>
        <taxon>Agaricineae</taxon>
        <taxon>Psathyrellaceae</taxon>
        <taxon>Candolleomyces</taxon>
    </lineage>
</organism>
<dbReference type="Gene3D" id="3.40.50.300">
    <property type="entry name" value="P-loop containing nucleotide triphosphate hydrolases"/>
    <property type="match status" value="1"/>
</dbReference>
<name>A0A4Q2DSY6_9AGAR</name>
<keyword evidence="1" id="KW-0677">Repeat</keyword>
<dbReference type="PANTHER" id="PTHR10039:SF17">
    <property type="entry name" value="FUNGAL STAND N-TERMINAL GOODBYE DOMAIN-CONTAINING PROTEIN-RELATED"/>
    <property type="match status" value="1"/>
</dbReference>
<evidence type="ECO:0000313" key="4">
    <source>
        <dbReference type="Proteomes" id="UP000290288"/>
    </source>
</evidence>
<dbReference type="EMBL" id="SDEE01000063">
    <property type="protein sequence ID" value="RXW22711.1"/>
    <property type="molecule type" value="Genomic_DNA"/>
</dbReference>
<dbReference type="PANTHER" id="PTHR10039">
    <property type="entry name" value="AMELOGENIN"/>
    <property type="match status" value="1"/>
</dbReference>